<evidence type="ECO:0000259" key="7">
    <source>
        <dbReference type="Pfam" id="PF02847"/>
    </source>
</evidence>
<keyword evidence="5" id="KW-0810">Translation regulation</keyword>
<proteinExistence type="inferred from homology"/>
<dbReference type="InterPro" id="IPR016024">
    <property type="entry name" value="ARM-type_fold"/>
</dbReference>
<dbReference type="AlphaFoldDB" id="A0A2I0VJR0"/>
<evidence type="ECO:0000256" key="4">
    <source>
        <dbReference type="ARBA" id="ARBA00022737"/>
    </source>
</evidence>
<comment type="subcellular location">
    <subcellularLocation>
        <location evidence="1">Cytoplasm</location>
    </subcellularLocation>
</comment>
<evidence type="ECO:0000256" key="6">
    <source>
        <dbReference type="ARBA" id="ARBA00023242"/>
    </source>
</evidence>
<dbReference type="Pfam" id="PF02847">
    <property type="entry name" value="MA3"/>
    <property type="match status" value="1"/>
</dbReference>
<evidence type="ECO:0000256" key="1">
    <source>
        <dbReference type="ARBA" id="ARBA00004496"/>
    </source>
</evidence>
<name>A0A2I0VJR0_9ASPA</name>
<reference evidence="8 9" key="2">
    <citation type="journal article" date="2017" name="Nature">
        <title>The Apostasia genome and the evolution of orchids.</title>
        <authorList>
            <person name="Zhang G.Q."/>
            <person name="Liu K.W."/>
            <person name="Li Z."/>
            <person name="Lohaus R."/>
            <person name="Hsiao Y.Y."/>
            <person name="Niu S.C."/>
            <person name="Wang J.Y."/>
            <person name="Lin Y.C."/>
            <person name="Xu Q."/>
            <person name="Chen L.J."/>
            <person name="Yoshida K."/>
            <person name="Fujiwara S."/>
            <person name="Wang Z.W."/>
            <person name="Zhang Y.Q."/>
            <person name="Mitsuda N."/>
            <person name="Wang M."/>
            <person name="Liu G.H."/>
            <person name="Pecoraro L."/>
            <person name="Huang H.X."/>
            <person name="Xiao X.J."/>
            <person name="Lin M."/>
            <person name="Wu X.Y."/>
            <person name="Wu W.L."/>
            <person name="Chen Y.Y."/>
            <person name="Chang S.B."/>
            <person name="Sakamoto S."/>
            <person name="Ohme-Takagi M."/>
            <person name="Yagi M."/>
            <person name="Zeng S.J."/>
            <person name="Shen C.Y."/>
            <person name="Yeh C.M."/>
            <person name="Luo Y.B."/>
            <person name="Tsai W.C."/>
            <person name="Van de Peer Y."/>
            <person name="Liu Z.J."/>
        </authorList>
    </citation>
    <scope>NUCLEOTIDE SEQUENCE [LARGE SCALE GENOMIC DNA]</scope>
    <source>
        <tissue evidence="8">The whole plant</tissue>
    </source>
</reference>
<evidence type="ECO:0000313" key="8">
    <source>
        <dbReference type="EMBL" id="PKU63650.1"/>
    </source>
</evidence>
<keyword evidence="6" id="KW-0539">Nucleus</keyword>
<dbReference type="STRING" id="906689.A0A2I0VJR0"/>
<dbReference type="Gene3D" id="1.25.40.180">
    <property type="match status" value="2"/>
</dbReference>
<reference evidence="8 9" key="1">
    <citation type="journal article" date="2016" name="Sci. Rep.">
        <title>The Dendrobium catenatum Lindl. genome sequence provides insights into polysaccharide synthase, floral development and adaptive evolution.</title>
        <authorList>
            <person name="Zhang G.Q."/>
            <person name="Xu Q."/>
            <person name="Bian C."/>
            <person name="Tsai W.C."/>
            <person name="Yeh C.M."/>
            <person name="Liu K.W."/>
            <person name="Yoshida K."/>
            <person name="Zhang L.S."/>
            <person name="Chang S.B."/>
            <person name="Chen F."/>
            <person name="Shi Y."/>
            <person name="Su Y.Y."/>
            <person name="Zhang Y.Q."/>
            <person name="Chen L.J."/>
            <person name="Yin Y."/>
            <person name="Lin M."/>
            <person name="Huang H."/>
            <person name="Deng H."/>
            <person name="Wang Z.W."/>
            <person name="Zhu S.L."/>
            <person name="Zhao X."/>
            <person name="Deng C."/>
            <person name="Niu S.C."/>
            <person name="Huang J."/>
            <person name="Wang M."/>
            <person name="Liu G.H."/>
            <person name="Yang H.J."/>
            <person name="Xiao X.J."/>
            <person name="Hsiao Y.Y."/>
            <person name="Wu W.L."/>
            <person name="Chen Y.Y."/>
            <person name="Mitsuda N."/>
            <person name="Ohme-Takagi M."/>
            <person name="Luo Y.B."/>
            <person name="Van de Peer Y."/>
            <person name="Liu Z.J."/>
        </authorList>
    </citation>
    <scope>NUCLEOTIDE SEQUENCE [LARGE SCALE GENOMIC DNA]</scope>
    <source>
        <tissue evidence="8">The whole plant</tissue>
    </source>
</reference>
<organism evidence="8 9">
    <name type="scientific">Dendrobium catenatum</name>
    <dbReference type="NCBI Taxonomy" id="906689"/>
    <lineage>
        <taxon>Eukaryota</taxon>
        <taxon>Viridiplantae</taxon>
        <taxon>Streptophyta</taxon>
        <taxon>Embryophyta</taxon>
        <taxon>Tracheophyta</taxon>
        <taxon>Spermatophyta</taxon>
        <taxon>Magnoliopsida</taxon>
        <taxon>Liliopsida</taxon>
        <taxon>Asparagales</taxon>
        <taxon>Orchidaceae</taxon>
        <taxon>Epidendroideae</taxon>
        <taxon>Malaxideae</taxon>
        <taxon>Dendrobiinae</taxon>
        <taxon>Dendrobium</taxon>
    </lineage>
</organism>
<dbReference type="PANTHER" id="PTHR12626">
    <property type="entry name" value="PROGRAMMED CELL DEATH 4"/>
    <property type="match status" value="1"/>
</dbReference>
<dbReference type="Proteomes" id="UP000233837">
    <property type="component" value="Unassembled WGS sequence"/>
</dbReference>
<gene>
    <name evidence="8" type="ORF">MA16_Dca016016</name>
</gene>
<dbReference type="SUPFAM" id="SSF48371">
    <property type="entry name" value="ARM repeat"/>
    <property type="match status" value="2"/>
</dbReference>
<feature type="domain" description="MI" evidence="7">
    <location>
        <begin position="12"/>
        <end position="60"/>
    </location>
</feature>
<dbReference type="InterPro" id="IPR003891">
    <property type="entry name" value="Initiation_fac_eIF4g_MI"/>
</dbReference>
<dbReference type="GO" id="GO:0006417">
    <property type="term" value="P:regulation of translation"/>
    <property type="evidence" value="ECO:0007669"/>
    <property type="project" value="UniProtKB-KW"/>
</dbReference>
<dbReference type="PANTHER" id="PTHR12626:SF0">
    <property type="entry name" value="PROGRAMMED CELL DEATH PROTEIN 4"/>
    <property type="match status" value="1"/>
</dbReference>
<keyword evidence="9" id="KW-1185">Reference proteome</keyword>
<accession>A0A2I0VJR0</accession>
<evidence type="ECO:0000256" key="2">
    <source>
        <dbReference type="ARBA" id="ARBA00005497"/>
    </source>
</evidence>
<keyword evidence="4" id="KW-0677">Repeat</keyword>
<protein>
    <recommendedName>
        <fullName evidence="7">MI domain-containing protein</fullName>
    </recommendedName>
</protein>
<evidence type="ECO:0000313" key="9">
    <source>
        <dbReference type="Proteomes" id="UP000233837"/>
    </source>
</evidence>
<dbReference type="GO" id="GO:0045892">
    <property type="term" value="P:negative regulation of DNA-templated transcription"/>
    <property type="evidence" value="ECO:0007669"/>
    <property type="project" value="InterPro"/>
</dbReference>
<dbReference type="GO" id="GO:0005737">
    <property type="term" value="C:cytoplasm"/>
    <property type="evidence" value="ECO:0007669"/>
    <property type="project" value="UniProtKB-SubCell"/>
</dbReference>
<evidence type="ECO:0000256" key="3">
    <source>
        <dbReference type="ARBA" id="ARBA00022490"/>
    </source>
</evidence>
<dbReference type="InterPro" id="IPR039778">
    <property type="entry name" value="PDCD4"/>
</dbReference>
<dbReference type="EMBL" id="KZ503467">
    <property type="protein sequence ID" value="PKU63650.1"/>
    <property type="molecule type" value="Genomic_DNA"/>
</dbReference>
<comment type="similarity">
    <text evidence="2">Belongs to the PDCD4 family.</text>
</comment>
<evidence type="ECO:0000256" key="5">
    <source>
        <dbReference type="ARBA" id="ARBA00022845"/>
    </source>
</evidence>
<keyword evidence="3" id="KW-0963">Cytoplasm</keyword>
<sequence>MVLVVNKHGDAAPIMEEYFTTEDVELAAPDLRNLDLDECHHYFIKKLISMAMDRQCERERNGLKDLAADILEVVEVLVLFVVRAVVDDITPHAFLNKAKKVVLENSKRVQVIEAAEKSYLSAPHMQNLAAPHYNSIFIKKLITLAMDKKDREKEMLSVIVSTLEREKALSTSASSLPVASTRSGLRFHCLGPTWPPTRLPSMTFFGYH</sequence>